<evidence type="ECO:0000313" key="2">
    <source>
        <dbReference type="EMBL" id="KAJ8797377.1"/>
    </source>
</evidence>
<feature type="region of interest" description="Disordered" evidence="1">
    <location>
        <begin position="84"/>
        <end position="115"/>
    </location>
</feature>
<reference evidence="2 3" key="1">
    <citation type="submission" date="2022-11" db="EMBL/GenBank/DDBJ databases">
        <title>Whole genome sequence of Eschrichtius robustus ER-17-0199.</title>
        <authorList>
            <person name="Bruniche-Olsen A."/>
            <person name="Black A.N."/>
            <person name="Fields C.J."/>
            <person name="Walden K."/>
            <person name="Dewoody J.A."/>
        </authorList>
    </citation>
    <scope>NUCLEOTIDE SEQUENCE [LARGE SCALE GENOMIC DNA]</scope>
    <source>
        <strain evidence="2">ER-17-0199</strain>
        <tissue evidence="2">Blubber</tissue>
    </source>
</reference>
<dbReference type="AlphaFoldDB" id="A0AB34I2C6"/>
<gene>
    <name evidence="2" type="ORF">J1605_017605</name>
</gene>
<sequence length="115" mass="11733">MRSGRSSAATHQLRLVAGDSGALGWPGPKKEKEAAEVGVVAALRLAAGFRESEGRRCLSAGSALLPTPPGPARVRGAVRLVPPAQSARPALRRLRRSLAASPGRPGRARSGAPAG</sequence>
<proteinExistence type="predicted"/>
<accession>A0AB34I2C6</accession>
<dbReference type="Proteomes" id="UP001159641">
    <property type="component" value="Unassembled WGS sequence"/>
</dbReference>
<comment type="caution">
    <text evidence="2">The sequence shown here is derived from an EMBL/GenBank/DDBJ whole genome shotgun (WGS) entry which is preliminary data.</text>
</comment>
<protein>
    <submittedName>
        <fullName evidence="2">Uncharacterized protein</fullName>
    </submittedName>
</protein>
<name>A0AB34I2C6_ESCRO</name>
<keyword evidence="3" id="KW-1185">Reference proteome</keyword>
<evidence type="ECO:0000256" key="1">
    <source>
        <dbReference type="SAM" id="MobiDB-lite"/>
    </source>
</evidence>
<organism evidence="2 3">
    <name type="scientific">Eschrichtius robustus</name>
    <name type="common">California gray whale</name>
    <name type="synonym">Eschrichtius gibbosus</name>
    <dbReference type="NCBI Taxonomy" id="9764"/>
    <lineage>
        <taxon>Eukaryota</taxon>
        <taxon>Metazoa</taxon>
        <taxon>Chordata</taxon>
        <taxon>Craniata</taxon>
        <taxon>Vertebrata</taxon>
        <taxon>Euteleostomi</taxon>
        <taxon>Mammalia</taxon>
        <taxon>Eutheria</taxon>
        <taxon>Laurasiatheria</taxon>
        <taxon>Artiodactyla</taxon>
        <taxon>Whippomorpha</taxon>
        <taxon>Cetacea</taxon>
        <taxon>Mysticeti</taxon>
        <taxon>Eschrichtiidae</taxon>
        <taxon>Eschrichtius</taxon>
    </lineage>
</organism>
<dbReference type="EMBL" id="JAIQCJ010000254">
    <property type="protein sequence ID" value="KAJ8797377.1"/>
    <property type="molecule type" value="Genomic_DNA"/>
</dbReference>
<evidence type="ECO:0000313" key="3">
    <source>
        <dbReference type="Proteomes" id="UP001159641"/>
    </source>
</evidence>